<reference evidence="3 4" key="1">
    <citation type="submission" date="2019-01" db="EMBL/GenBank/DDBJ databases">
        <title>Genome sequences of Streptomyces and Rhizobium isolates collected from root and soil.</title>
        <authorList>
            <person name="Chhettri S."/>
            <person name="Sevigny J.L."/>
            <person name="Sen A."/>
            <person name="Ennis N."/>
            <person name="Tisa L."/>
        </authorList>
    </citation>
    <scope>NUCLEOTIDE SEQUENCE [LARGE SCALE GENOMIC DNA]</scope>
    <source>
        <strain evidence="3 4">San01</strain>
    </source>
</reference>
<accession>A0A437PQ87</accession>
<dbReference type="InterPro" id="IPR027417">
    <property type="entry name" value="P-loop_NTPase"/>
</dbReference>
<protein>
    <submittedName>
        <fullName evidence="3">DNA helicase</fullName>
    </submittedName>
</protein>
<dbReference type="PANTHER" id="PTHR10799">
    <property type="entry name" value="SNF2/RAD54 HELICASE FAMILY"/>
    <property type="match status" value="1"/>
</dbReference>
<dbReference type="SMART" id="SM00487">
    <property type="entry name" value="DEXDc"/>
    <property type="match status" value="1"/>
</dbReference>
<comment type="caution">
    <text evidence="3">The sequence shown here is derived from an EMBL/GenBank/DDBJ whole genome shotgun (WGS) entry which is preliminary data.</text>
</comment>
<dbReference type="InterPro" id="IPR000330">
    <property type="entry name" value="SNF2_N"/>
</dbReference>
<evidence type="ECO:0000259" key="2">
    <source>
        <dbReference type="PROSITE" id="PS51192"/>
    </source>
</evidence>
<feature type="domain" description="Helicase ATP-binding" evidence="2">
    <location>
        <begin position="129"/>
        <end position="288"/>
    </location>
</feature>
<dbReference type="AlphaFoldDB" id="A0A437PQ87"/>
<keyword evidence="3" id="KW-0547">Nucleotide-binding</keyword>
<dbReference type="GO" id="GO:0004386">
    <property type="term" value="F:helicase activity"/>
    <property type="evidence" value="ECO:0007669"/>
    <property type="project" value="UniProtKB-KW"/>
</dbReference>
<dbReference type="GO" id="GO:0016787">
    <property type="term" value="F:hydrolase activity"/>
    <property type="evidence" value="ECO:0007669"/>
    <property type="project" value="UniProtKB-KW"/>
</dbReference>
<name>A0A437PQ87_9ACTN</name>
<dbReference type="EMBL" id="RZYA01000006">
    <property type="protein sequence ID" value="RVU24410.1"/>
    <property type="molecule type" value="Genomic_DNA"/>
</dbReference>
<gene>
    <name evidence="3" type="ORF">EOT10_15470</name>
</gene>
<dbReference type="GO" id="GO:0005524">
    <property type="term" value="F:ATP binding"/>
    <property type="evidence" value="ECO:0007669"/>
    <property type="project" value="InterPro"/>
</dbReference>
<dbReference type="InterPro" id="IPR002464">
    <property type="entry name" value="DNA/RNA_helicase_DEAH_CS"/>
</dbReference>
<keyword evidence="4" id="KW-1185">Reference proteome</keyword>
<evidence type="ECO:0000313" key="4">
    <source>
        <dbReference type="Proteomes" id="UP000283128"/>
    </source>
</evidence>
<keyword evidence="1" id="KW-0378">Hydrolase</keyword>
<keyword evidence="3" id="KW-0347">Helicase</keyword>
<dbReference type="InterPro" id="IPR049730">
    <property type="entry name" value="SNF2/RAD54-like_C"/>
</dbReference>
<evidence type="ECO:0000256" key="1">
    <source>
        <dbReference type="ARBA" id="ARBA00022801"/>
    </source>
</evidence>
<dbReference type="CDD" id="cd18793">
    <property type="entry name" value="SF2_C_SNF"/>
    <property type="match status" value="1"/>
</dbReference>
<dbReference type="PROSITE" id="PS00690">
    <property type="entry name" value="DEAH_ATP_HELICASE"/>
    <property type="match status" value="1"/>
</dbReference>
<organism evidence="3 4">
    <name type="scientific">Streptomyces antnestii</name>
    <dbReference type="NCBI Taxonomy" id="2494256"/>
    <lineage>
        <taxon>Bacteria</taxon>
        <taxon>Bacillati</taxon>
        <taxon>Actinomycetota</taxon>
        <taxon>Actinomycetes</taxon>
        <taxon>Kitasatosporales</taxon>
        <taxon>Streptomycetaceae</taxon>
        <taxon>Streptomyces</taxon>
    </lineage>
</organism>
<dbReference type="InterPro" id="IPR014001">
    <property type="entry name" value="Helicase_ATP-bd"/>
</dbReference>
<dbReference type="OrthoDB" id="9814088at2"/>
<evidence type="ECO:0000313" key="3">
    <source>
        <dbReference type="EMBL" id="RVU24410.1"/>
    </source>
</evidence>
<keyword evidence="3" id="KW-0067">ATP-binding</keyword>
<sequence length="609" mass="67238">MTVAEERSLTIGFDTTRTKVVLRAAQQFQRDLASLATRFSVGGQRSLLTAEVGLDDFLAGIEALADWPDDGVDWDQELLALVESVMDDSDFAERQLQGESVRHVDADDVESLLGVGWKADLTSFQQRDIAHLLSMQHGANFSVPGAGKTRVGLAVYAAMKERGDVRRLLVVSPKSAYESWLFEADECFKEAPVTRVMGSTPDPSAEILIVNYERLDKSLNALASWLRAAPSMVILDEAHRMKLGARGIYGSACMALGPLSRRRLILTGTPAPNGARDLENLLSFVWPGQGRRIVTSAVDGGDLAYASQVLRPMFTRTTKHELGLPPFQTRIRYVPLPDGSLHREIYDALVGRYSARASAERDDFDALGKAMLRLLMAATSPALLGEGESRYEPLAYRVPPLEVPAGDSLFTLMRDLPAYELSPKYKEALKIVSENAAAGRKTLVWTTFVRSLTTMERLFAAYEPAVVHGGTPDREDQIRRFRTDPDCMVLLSNPATLGEGISLHHECHDAVYVDRDFMAGRFLQSLDRIHRLGLAPDTETRVTVLAAEKTIDEVVALRLEQKLEFMGKILDDPSVQQLADLQEEPSIAAGMDMGDVRALMTYLDDAVRN</sequence>
<dbReference type="Pfam" id="PF00176">
    <property type="entry name" value="SNF2-rel_dom"/>
    <property type="match status" value="1"/>
</dbReference>
<proteinExistence type="predicted"/>
<dbReference type="Gene3D" id="3.40.50.300">
    <property type="entry name" value="P-loop containing nucleotide triphosphate hydrolases"/>
    <property type="match status" value="2"/>
</dbReference>
<dbReference type="Proteomes" id="UP000283128">
    <property type="component" value="Unassembled WGS sequence"/>
</dbReference>
<dbReference type="SUPFAM" id="SSF52540">
    <property type="entry name" value="P-loop containing nucleoside triphosphate hydrolases"/>
    <property type="match status" value="2"/>
</dbReference>
<dbReference type="PROSITE" id="PS51192">
    <property type="entry name" value="HELICASE_ATP_BIND_1"/>
    <property type="match status" value="1"/>
</dbReference>